<dbReference type="OrthoDB" id="7304150at2"/>
<dbReference type="AlphaFoldDB" id="A0A1X7HKV4"/>
<organism evidence="2 3">
    <name type="scientific">Azospirillum oryzae</name>
    <dbReference type="NCBI Taxonomy" id="286727"/>
    <lineage>
        <taxon>Bacteria</taxon>
        <taxon>Pseudomonadati</taxon>
        <taxon>Pseudomonadota</taxon>
        <taxon>Alphaproteobacteria</taxon>
        <taxon>Rhodospirillales</taxon>
        <taxon>Azospirillaceae</taxon>
        <taxon>Azospirillum</taxon>
    </lineage>
</organism>
<feature type="compositionally biased region" description="Low complexity" evidence="1">
    <location>
        <begin position="59"/>
        <end position="72"/>
    </location>
</feature>
<feature type="region of interest" description="Disordered" evidence="1">
    <location>
        <begin position="270"/>
        <end position="293"/>
    </location>
</feature>
<reference evidence="2 3" key="1">
    <citation type="submission" date="2017-04" db="EMBL/GenBank/DDBJ databases">
        <authorList>
            <person name="Afonso C.L."/>
            <person name="Miller P.J."/>
            <person name="Scott M.A."/>
            <person name="Spackman E."/>
            <person name="Goraichik I."/>
            <person name="Dimitrov K.M."/>
            <person name="Suarez D.L."/>
            <person name="Swayne D.E."/>
        </authorList>
    </citation>
    <scope>NUCLEOTIDE SEQUENCE [LARGE SCALE GENOMIC DNA]</scope>
    <source>
        <strain evidence="2 3">A2P</strain>
    </source>
</reference>
<protein>
    <submittedName>
        <fullName evidence="2">Uncharacterized protein</fullName>
    </submittedName>
</protein>
<dbReference type="RefSeq" id="WP_085091129.1">
    <property type="nucleotide sequence ID" value="NZ_FXAK01000008.1"/>
</dbReference>
<feature type="region of interest" description="Disordered" evidence="1">
    <location>
        <begin position="58"/>
        <end position="223"/>
    </location>
</feature>
<evidence type="ECO:0000313" key="3">
    <source>
        <dbReference type="Proteomes" id="UP000192936"/>
    </source>
</evidence>
<feature type="compositionally biased region" description="Low complexity" evidence="1">
    <location>
        <begin position="89"/>
        <end position="127"/>
    </location>
</feature>
<sequence length="293" mass="30115">MNAETGSEPESPKKRGRIPQSAWPQILERYRSGATLSAIAREFECTPSAISYIIKKAEAASGQGDAAQGDAGPVEGMQDEAQGADGTSSAAPETAGEAPAPVTPAVPETPAAAPAPAAPAAAESETPAEPRRAAGRTGRTTLTRAPRTEPAAEQPSAEAPAAAPAPAPTETLRLNRPEPAAAPAPAPVAAPAPAQTPAQTAAAPEAPRAAGQPTPPVDAVEGRLRDTAKACISAYRGWRQQPSEATIQALSETVHELRKALARVEIDMSASRREEQAIRPIPIPAHRASRRPN</sequence>
<proteinExistence type="predicted"/>
<feature type="compositionally biased region" description="Pro residues" evidence="1">
    <location>
        <begin position="180"/>
        <end position="190"/>
    </location>
</feature>
<feature type="compositionally biased region" description="Low complexity" evidence="1">
    <location>
        <begin position="135"/>
        <end position="179"/>
    </location>
</feature>
<gene>
    <name evidence="2" type="ORF">SAMN02982917_6297</name>
</gene>
<evidence type="ECO:0000256" key="1">
    <source>
        <dbReference type="SAM" id="MobiDB-lite"/>
    </source>
</evidence>
<feature type="region of interest" description="Disordered" evidence="1">
    <location>
        <begin position="1"/>
        <end position="22"/>
    </location>
</feature>
<dbReference type="Proteomes" id="UP000192936">
    <property type="component" value="Unassembled WGS sequence"/>
</dbReference>
<name>A0A1X7HKV4_9PROT</name>
<dbReference type="EMBL" id="FXAK01000008">
    <property type="protein sequence ID" value="SMF87495.1"/>
    <property type="molecule type" value="Genomic_DNA"/>
</dbReference>
<accession>A0A1X7HKV4</accession>
<feature type="compositionally biased region" description="Low complexity" evidence="1">
    <location>
        <begin position="191"/>
        <end position="210"/>
    </location>
</feature>
<evidence type="ECO:0000313" key="2">
    <source>
        <dbReference type="EMBL" id="SMF87495.1"/>
    </source>
</evidence>
<dbReference type="Gene3D" id="1.10.10.60">
    <property type="entry name" value="Homeodomain-like"/>
    <property type="match status" value="1"/>
</dbReference>